<evidence type="ECO:0000256" key="3">
    <source>
        <dbReference type="SAM" id="SignalP"/>
    </source>
</evidence>
<protein>
    <submittedName>
        <fullName evidence="4">Uncharacterized protein</fullName>
    </submittedName>
</protein>
<feature type="signal peptide" evidence="3">
    <location>
        <begin position="1"/>
        <end position="35"/>
    </location>
</feature>
<keyword evidence="2" id="KW-0812">Transmembrane</keyword>
<feature type="region of interest" description="Disordered" evidence="1">
    <location>
        <begin position="137"/>
        <end position="165"/>
    </location>
</feature>
<proteinExistence type="predicted"/>
<evidence type="ECO:0000256" key="2">
    <source>
        <dbReference type="SAM" id="Phobius"/>
    </source>
</evidence>
<reference evidence="5" key="1">
    <citation type="journal article" date="2019" name="Int. J. Syst. Evol. Microbiol.">
        <title>The Global Catalogue of Microorganisms (GCM) 10K type strain sequencing project: providing services to taxonomists for standard genome sequencing and annotation.</title>
        <authorList>
            <consortium name="The Broad Institute Genomics Platform"/>
            <consortium name="The Broad Institute Genome Sequencing Center for Infectious Disease"/>
            <person name="Wu L."/>
            <person name="Ma J."/>
        </authorList>
    </citation>
    <scope>NUCLEOTIDE SEQUENCE [LARGE SCALE GENOMIC DNA]</scope>
    <source>
        <strain evidence="5">TBRC 5832</strain>
    </source>
</reference>
<feature type="compositionally biased region" description="Low complexity" evidence="1">
    <location>
        <begin position="137"/>
        <end position="164"/>
    </location>
</feature>
<feature type="transmembrane region" description="Helical" evidence="2">
    <location>
        <begin position="171"/>
        <end position="196"/>
    </location>
</feature>
<evidence type="ECO:0000256" key="1">
    <source>
        <dbReference type="SAM" id="MobiDB-lite"/>
    </source>
</evidence>
<dbReference type="RefSeq" id="WP_378069660.1">
    <property type="nucleotide sequence ID" value="NZ_JBHSBL010000019.1"/>
</dbReference>
<keyword evidence="2" id="KW-1133">Transmembrane helix</keyword>
<keyword evidence="2" id="KW-0472">Membrane</keyword>
<keyword evidence="5" id="KW-1185">Reference proteome</keyword>
<name>A0ABV8IWW7_9ACTN</name>
<feature type="chain" id="PRO_5046870846" evidence="3">
    <location>
        <begin position="36"/>
        <end position="447"/>
    </location>
</feature>
<evidence type="ECO:0000313" key="5">
    <source>
        <dbReference type="Proteomes" id="UP001595867"/>
    </source>
</evidence>
<accession>A0ABV8IWW7</accession>
<evidence type="ECO:0000313" key="4">
    <source>
        <dbReference type="EMBL" id="MFC4068774.1"/>
    </source>
</evidence>
<dbReference type="EMBL" id="JBHSBL010000019">
    <property type="protein sequence ID" value="MFC4068774.1"/>
    <property type="molecule type" value="Genomic_DNA"/>
</dbReference>
<gene>
    <name evidence="4" type="ORF">ACFO0C_27915</name>
</gene>
<dbReference type="Proteomes" id="UP001595867">
    <property type="component" value="Unassembled WGS sequence"/>
</dbReference>
<keyword evidence="3" id="KW-0732">Signal</keyword>
<organism evidence="4 5">
    <name type="scientific">Actinoplanes subglobosus</name>
    <dbReference type="NCBI Taxonomy" id="1547892"/>
    <lineage>
        <taxon>Bacteria</taxon>
        <taxon>Bacillati</taxon>
        <taxon>Actinomycetota</taxon>
        <taxon>Actinomycetes</taxon>
        <taxon>Micromonosporales</taxon>
        <taxon>Micromonosporaceae</taxon>
        <taxon>Actinoplanes</taxon>
    </lineage>
</organism>
<sequence length="447" mass="46724">MNWLGRSARAALRYAMTGLTAAAAAAVLLTGPALAEPLPAPTDKGQSAPYYIVTDGYQGEPEYLYEIAERFLGTGDRAMEIFTLNKGRWQPGGLQVTKPEVLSPGWVLRLPADAKGKEIKVGVLPFYDAPGAVVPSAAAPTPAPEKPAVTSAAPAPQPAQQAAPTGEGTTWLVPVLLGVAGVLVVAGLVWLVLFLLKRRKARKPAPAALAVMGDSDAWAVDRAVRALATACAEQGRGVPDAIAVVLGPEIVTVRLSTPDEAAPAGWSVGDAGRTWSSTVAQVQRSVVDNSLPAPYPRLVPVGLTASGQVLLNLAQSGGVISLDGDADRAAELARAWSVRLLRSPWASGLQVIRVGFDHEPAERFAGVDAPAVTDVARIAEAAPGGVLFLATPPRGHDLVYVNVLLNEPRRLWSAVVVKADDAQWRITVDAKGAVQTGLLPERASLRV</sequence>
<comment type="caution">
    <text evidence="4">The sequence shown here is derived from an EMBL/GenBank/DDBJ whole genome shotgun (WGS) entry which is preliminary data.</text>
</comment>